<evidence type="ECO:0000313" key="5">
    <source>
        <dbReference type="Proteomes" id="UP001152797"/>
    </source>
</evidence>
<protein>
    <submittedName>
        <fullName evidence="4">AMP deaminase</fullName>
    </submittedName>
</protein>
<accession>A0A9P1BS08</accession>
<reference evidence="2" key="1">
    <citation type="submission" date="2022-10" db="EMBL/GenBank/DDBJ databases">
        <authorList>
            <person name="Chen Y."/>
            <person name="Dougan E. K."/>
            <person name="Chan C."/>
            <person name="Rhodes N."/>
            <person name="Thang M."/>
        </authorList>
    </citation>
    <scope>NUCLEOTIDE SEQUENCE</scope>
</reference>
<dbReference type="EMBL" id="CAMXCT030000407">
    <property type="protein sequence ID" value="CAL4765700.1"/>
    <property type="molecule type" value="Genomic_DNA"/>
</dbReference>
<dbReference type="Pfam" id="PF19326">
    <property type="entry name" value="AMP_deaminase"/>
    <property type="match status" value="1"/>
</dbReference>
<comment type="caution">
    <text evidence="2">The sequence shown here is derived from an EMBL/GenBank/DDBJ whole genome shotgun (WGS) entry which is preliminary data.</text>
</comment>
<proteinExistence type="inferred from homology"/>
<dbReference type="SUPFAM" id="SSF51556">
    <property type="entry name" value="Metallo-dependent hydrolases"/>
    <property type="match status" value="1"/>
</dbReference>
<reference evidence="3" key="2">
    <citation type="submission" date="2024-04" db="EMBL/GenBank/DDBJ databases">
        <authorList>
            <person name="Chen Y."/>
            <person name="Shah S."/>
            <person name="Dougan E. K."/>
            <person name="Thang M."/>
            <person name="Chan C."/>
        </authorList>
    </citation>
    <scope>NUCLEOTIDE SEQUENCE [LARGE SCALE GENOMIC DNA]</scope>
</reference>
<evidence type="ECO:0000256" key="1">
    <source>
        <dbReference type="ARBA" id="ARBA00006676"/>
    </source>
</evidence>
<evidence type="ECO:0000313" key="2">
    <source>
        <dbReference type="EMBL" id="CAI3978388.1"/>
    </source>
</evidence>
<name>A0A9P1BS08_9DINO</name>
<dbReference type="EMBL" id="CAMXCT010000407">
    <property type="protein sequence ID" value="CAI3978388.1"/>
    <property type="molecule type" value="Genomic_DNA"/>
</dbReference>
<organism evidence="2">
    <name type="scientific">Cladocopium goreaui</name>
    <dbReference type="NCBI Taxonomy" id="2562237"/>
    <lineage>
        <taxon>Eukaryota</taxon>
        <taxon>Sar</taxon>
        <taxon>Alveolata</taxon>
        <taxon>Dinophyceae</taxon>
        <taxon>Suessiales</taxon>
        <taxon>Symbiodiniaceae</taxon>
        <taxon>Cladocopium</taxon>
    </lineage>
</organism>
<dbReference type="Gene3D" id="4.10.800.20">
    <property type="match status" value="1"/>
</dbReference>
<dbReference type="OrthoDB" id="1723809at2759"/>
<sequence>TLEAQLHVDALRTVADDHFFHRFDNFNDAYSPLGCGDLRTVFLKSSNFIQGSYFGELAQAVIGSFHKNDTFAEMRMSIYGKNLNEWDDLARWLKSSDLHG</sequence>
<keyword evidence="5" id="KW-1185">Reference proteome</keyword>
<dbReference type="PANTHER" id="PTHR11359">
    <property type="entry name" value="AMP DEAMINASE"/>
    <property type="match status" value="1"/>
</dbReference>
<dbReference type="InterPro" id="IPR032466">
    <property type="entry name" value="Metal_Hydrolase"/>
</dbReference>
<feature type="non-terminal residue" evidence="2">
    <location>
        <position position="100"/>
    </location>
</feature>
<gene>
    <name evidence="2" type="ORF">C1SCF055_LOCUS6443</name>
</gene>
<dbReference type="AlphaFoldDB" id="A0A9P1BS08"/>
<dbReference type="GO" id="GO:0032264">
    <property type="term" value="P:IMP salvage"/>
    <property type="evidence" value="ECO:0007669"/>
    <property type="project" value="InterPro"/>
</dbReference>
<comment type="similarity">
    <text evidence="1">Belongs to the metallo-dependent hydrolases superfamily. Adenosine and AMP deaminases family.</text>
</comment>
<dbReference type="GO" id="GO:0046033">
    <property type="term" value="P:AMP metabolic process"/>
    <property type="evidence" value="ECO:0007669"/>
    <property type="project" value="TreeGrafter"/>
</dbReference>
<dbReference type="Proteomes" id="UP001152797">
    <property type="component" value="Unassembled WGS sequence"/>
</dbReference>
<evidence type="ECO:0000313" key="3">
    <source>
        <dbReference type="EMBL" id="CAL1131763.1"/>
    </source>
</evidence>
<dbReference type="GO" id="GO:0003876">
    <property type="term" value="F:AMP deaminase activity"/>
    <property type="evidence" value="ECO:0007669"/>
    <property type="project" value="InterPro"/>
</dbReference>
<dbReference type="GO" id="GO:0005829">
    <property type="term" value="C:cytosol"/>
    <property type="evidence" value="ECO:0007669"/>
    <property type="project" value="TreeGrafter"/>
</dbReference>
<feature type="non-terminal residue" evidence="2">
    <location>
        <position position="1"/>
    </location>
</feature>
<dbReference type="InterPro" id="IPR006329">
    <property type="entry name" value="AMPD"/>
</dbReference>
<evidence type="ECO:0000313" key="4">
    <source>
        <dbReference type="EMBL" id="CAL4765700.1"/>
    </source>
</evidence>
<dbReference type="EMBL" id="CAMXCT020000407">
    <property type="protein sequence ID" value="CAL1131763.1"/>
    <property type="molecule type" value="Genomic_DNA"/>
</dbReference>
<dbReference type="PANTHER" id="PTHR11359:SF0">
    <property type="entry name" value="AMP DEAMINASE"/>
    <property type="match status" value="1"/>
</dbReference>